<feature type="domain" description="Lipid-binding serum glycoprotein C-terminal" evidence="2">
    <location>
        <begin position="424"/>
        <end position="633"/>
    </location>
</feature>
<dbReference type="InterPro" id="IPR001124">
    <property type="entry name" value="Lipid-bd_serum_glycop_C"/>
</dbReference>
<accession>A0A0G4I8L3</accession>
<dbReference type="InterPro" id="IPR017943">
    <property type="entry name" value="Bactericidal_perm-incr_a/b_dom"/>
</dbReference>
<feature type="chain" id="PRO_5005192346" description="Lipid-binding serum glycoprotein C-terminal domain-containing protein" evidence="1">
    <location>
        <begin position="18"/>
        <end position="668"/>
    </location>
</feature>
<dbReference type="PANTHER" id="PTHR10504:SF131">
    <property type="entry name" value="BPI2 DOMAIN-CONTAINING PROTEIN"/>
    <property type="match status" value="1"/>
</dbReference>
<evidence type="ECO:0000259" key="2">
    <source>
        <dbReference type="SMART" id="SM00329"/>
    </source>
</evidence>
<dbReference type="Pfam" id="PF02886">
    <property type="entry name" value="LBP_BPI_CETP_C"/>
    <property type="match status" value="1"/>
</dbReference>
<gene>
    <name evidence="3" type="ORF">Cvel_11976</name>
</gene>
<dbReference type="InterPro" id="IPR032942">
    <property type="entry name" value="BPI/LBP/Plunc"/>
</dbReference>
<dbReference type="PANTHER" id="PTHR10504">
    <property type="entry name" value="BACTERICIDAL PERMEABILITY-INCREASING BPI PROTEIN-RELATED"/>
    <property type="match status" value="1"/>
</dbReference>
<sequence length="668" mass="71378">MPSVWIFLTLSLSPLYAQGGASRLETVGSHLHGGRNSLMPPEVVQANAVKFGSAGDVEPLNALQSLSELDGQVESEQSCKDFCHKKGAGSGTVLGTSPFCSVRIAKGMFAMLTGTRATIAGLETKSAAVRAVEKRRTRASTTARLWALAGGRSSALRPFAASLAAATAQARRAWTTGPSRVPAPLDTKYAAAIRKGTLEGRWTKDLEIQIGNTLTATVVADLSGTVELEMAHIDTDVSVKITGAMAFIEVNFEDPKVTPNSFVSLHVEQEQLDATRQSILHNGGLGEHFKLKVDVTPFADLDFYLTCNSIDGSSIISDAQGMILGAMESALNGKNGAVAQALNQELVTVTKTYLPMLKINLTEDASLQLDLSLGDAAATYPDERLQNLVVVPLKGAAEFRGDHPPWPKSDRSGNCRGDIVSNLEIGNGNVALAFDDFTLESLVYAYAQAGMLKKTIDTLPKLIFNTGTLALLIPEVRNKFPTATPYRIAASMDKNCTVVTDRGPGTVLSASGTLIFEAKNSDEWQPIVALDLEVSLSVLINVMSSDDKKSLIFNVHPDLQDFNLFWAESHIGEIKEDAHVLKEVVKTVIEFAVIPLLAGALAQKTIPLPPGSSVVDFQGLRMSQGKGCLYAMAQEKGCLYAMSQGKGCLYAMTTLSFSSFGSDWGGDL</sequence>
<dbReference type="SUPFAM" id="SSF55394">
    <property type="entry name" value="Bactericidal permeability-increasing protein, BPI"/>
    <property type="match status" value="1"/>
</dbReference>
<feature type="signal peptide" evidence="1">
    <location>
        <begin position="1"/>
        <end position="17"/>
    </location>
</feature>
<dbReference type="Gene3D" id="3.15.20.10">
    <property type="entry name" value="Bactericidal permeability-increasing protein, domain 2"/>
    <property type="match status" value="1"/>
</dbReference>
<dbReference type="EMBL" id="CDMZ01005697">
    <property type="protein sequence ID" value="CEM53451.1"/>
    <property type="molecule type" value="Genomic_DNA"/>
</dbReference>
<name>A0A0G4I8L3_9ALVE</name>
<dbReference type="SMART" id="SM00329">
    <property type="entry name" value="BPI2"/>
    <property type="match status" value="1"/>
</dbReference>
<evidence type="ECO:0000313" key="3">
    <source>
        <dbReference type="EMBL" id="CEM53451.1"/>
    </source>
</evidence>
<protein>
    <recommendedName>
        <fullName evidence="2">Lipid-binding serum glycoprotein C-terminal domain-containing protein</fullName>
    </recommendedName>
</protein>
<dbReference type="GO" id="GO:0008289">
    <property type="term" value="F:lipid binding"/>
    <property type="evidence" value="ECO:0007669"/>
    <property type="project" value="InterPro"/>
</dbReference>
<reference evidence="3" key="1">
    <citation type="submission" date="2014-11" db="EMBL/GenBank/DDBJ databases">
        <authorList>
            <person name="Otto D Thomas"/>
            <person name="Naeem Raeece"/>
        </authorList>
    </citation>
    <scope>NUCLEOTIDE SEQUENCE</scope>
</reference>
<evidence type="ECO:0000256" key="1">
    <source>
        <dbReference type="SAM" id="SignalP"/>
    </source>
</evidence>
<dbReference type="VEuPathDB" id="CryptoDB:Cvel_11976"/>
<organism evidence="3">
    <name type="scientific">Chromera velia CCMP2878</name>
    <dbReference type="NCBI Taxonomy" id="1169474"/>
    <lineage>
        <taxon>Eukaryota</taxon>
        <taxon>Sar</taxon>
        <taxon>Alveolata</taxon>
        <taxon>Colpodellida</taxon>
        <taxon>Chromeraceae</taxon>
        <taxon>Chromera</taxon>
    </lineage>
</organism>
<keyword evidence="1" id="KW-0732">Signal</keyword>
<proteinExistence type="predicted"/>
<dbReference type="AlphaFoldDB" id="A0A0G4I8L3"/>